<dbReference type="EMBL" id="GBXM01018634">
    <property type="protein sequence ID" value="JAH89943.1"/>
    <property type="molecule type" value="Transcribed_RNA"/>
</dbReference>
<organism evidence="1">
    <name type="scientific">Anguilla anguilla</name>
    <name type="common">European freshwater eel</name>
    <name type="synonym">Muraena anguilla</name>
    <dbReference type="NCBI Taxonomy" id="7936"/>
    <lineage>
        <taxon>Eukaryota</taxon>
        <taxon>Metazoa</taxon>
        <taxon>Chordata</taxon>
        <taxon>Craniata</taxon>
        <taxon>Vertebrata</taxon>
        <taxon>Euteleostomi</taxon>
        <taxon>Actinopterygii</taxon>
        <taxon>Neopterygii</taxon>
        <taxon>Teleostei</taxon>
        <taxon>Anguilliformes</taxon>
        <taxon>Anguillidae</taxon>
        <taxon>Anguilla</taxon>
    </lineage>
</organism>
<reference evidence="1" key="1">
    <citation type="submission" date="2014-11" db="EMBL/GenBank/DDBJ databases">
        <authorList>
            <person name="Amaro Gonzalez C."/>
        </authorList>
    </citation>
    <scope>NUCLEOTIDE SEQUENCE</scope>
</reference>
<dbReference type="AlphaFoldDB" id="A0A0E9WKD0"/>
<proteinExistence type="predicted"/>
<name>A0A0E9WKD0_ANGAN</name>
<evidence type="ECO:0000313" key="1">
    <source>
        <dbReference type="EMBL" id="JAH89943.1"/>
    </source>
</evidence>
<accession>A0A0E9WKD0</accession>
<protein>
    <submittedName>
        <fullName evidence="1">Uncharacterized protein</fullName>
    </submittedName>
</protein>
<reference evidence="1" key="2">
    <citation type="journal article" date="2015" name="Fish Shellfish Immunol.">
        <title>Early steps in the European eel (Anguilla anguilla)-Vibrio vulnificus interaction in the gills: Role of the RtxA13 toxin.</title>
        <authorList>
            <person name="Callol A."/>
            <person name="Pajuelo D."/>
            <person name="Ebbesson L."/>
            <person name="Teles M."/>
            <person name="MacKenzie S."/>
            <person name="Amaro C."/>
        </authorList>
    </citation>
    <scope>NUCLEOTIDE SEQUENCE</scope>
</reference>
<sequence length="60" mass="6452">MSQPQVTCVCVDAKNGISAVQRTSCGFSIPIHVQRKTWAKTHSVMCGLEVSTVSSVLSEE</sequence>